<evidence type="ECO:0000313" key="1">
    <source>
        <dbReference type="EMBL" id="KRN77780.1"/>
    </source>
</evidence>
<dbReference type="PATRIC" id="fig|1620.3.peg.1321"/>
<organism evidence="1 2">
    <name type="scientific">Weissella minor</name>
    <dbReference type="NCBI Taxonomy" id="1620"/>
    <lineage>
        <taxon>Bacteria</taxon>
        <taxon>Bacillati</taxon>
        <taxon>Bacillota</taxon>
        <taxon>Bacilli</taxon>
        <taxon>Lactobacillales</taxon>
        <taxon>Lactobacillaceae</taxon>
        <taxon>Weissella</taxon>
    </lineage>
</organism>
<dbReference type="OrthoDB" id="5506143at2"/>
<dbReference type="RefSeq" id="WP_057786126.1">
    <property type="nucleotide sequence ID" value="NZ_JQCD01000009.1"/>
</dbReference>
<protein>
    <submittedName>
        <fullName evidence="1">dUTPase</fullName>
    </submittedName>
</protein>
<dbReference type="AlphaFoldDB" id="A0A0R2JU01"/>
<sequence>MLLDFAAYLRDARTMFGAVSGDWERPIKRDDMILNDYLNLDITLSQLMVQTQTVNADTPYGVQMDTHQDLVDVYAQALTQFLLISLKQQWTHLMVLEDADLVAFSRFPQRNLMHQFDGIKTMLLNSYHQKRQDDFSHAWRSFLKLGLNELALEPEKLDAAVKRVLLVEN</sequence>
<gene>
    <name evidence="1" type="ORF">IV67_GL001306</name>
</gene>
<accession>A0A0R2JU01</accession>
<comment type="caution">
    <text evidence="1">The sequence shown here is derived from an EMBL/GenBank/DDBJ whole genome shotgun (WGS) entry which is preliminary data.</text>
</comment>
<evidence type="ECO:0000313" key="2">
    <source>
        <dbReference type="Proteomes" id="UP000051673"/>
    </source>
</evidence>
<keyword evidence="2" id="KW-1185">Reference proteome</keyword>
<dbReference type="EMBL" id="JQCD01000009">
    <property type="protein sequence ID" value="KRN77780.1"/>
    <property type="molecule type" value="Genomic_DNA"/>
</dbReference>
<proteinExistence type="predicted"/>
<dbReference type="Proteomes" id="UP000051673">
    <property type="component" value="Unassembled WGS sequence"/>
</dbReference>
<dbReference type="STRING" id="1620.IV67_GL001306"/>
<name>A0A0R2JU01_9LACO</name>
<reference evidence="1 2" key="1">
    <citation type="journal article" date="2015" name="Genome Announc.">
        <title>Expanding the biotechnology potential of lactobacilli through comparative genomics of 213 strains and associated genera.</title>
        <authorList>
            <person name="Sun Z."/>
            <person name="Harris H.M."/>
            <person name="McCann A."/>
            <person name="Guo C."/>
            <person name="Argimon S."/>
            <person name="Zhang W."/>
            <person name="Yang X."/>
            <person name="Jeffery I.B."/>
            <person name="Cooney J.C."/>
            <person name="Kagawa T.F."/>
            <person name="Liu W."/>
            <person name="Song Y."/>
            <person name="Salvetti E."/>
            <person name="Wrobel A."/>
            <person name="Rasinkangas P."/>
            <person name="Parkhill J."/>
            <person name="Rea M.C."/>
            <person name="O'Sullivan O."/>
            <person name="Ritari J."/>
            <person name="Douillard F.P."/>
            <person name="Paul Ross R."/>
            <person name="Yang R."/>
            <person name="Briner A.E."/>
            <person name="Felis G.E."/>
            <person name="de Vos W.M."/>
            <person name="Barrangou R."/>
            <person name="Klaenhammer T.R."/>
            <person name="Caufield P.W."/>
            <person name="Cui Y."/>
            <person name="Zhang H."/>
            <person name="O'Toole P.W."/>
        </authorList>
    </citation>
    <scope>NUCLEOTIDE SEQUENCE [LARGE SCALE GENOMIC DNA]</scope>
    <source>
        <strain evidence="1 2">DSM 20014</strain>
    </source>
</reference>